<keyword evidence="5" id="KW-1015">Disulfide bond</keyword>
<keyword evidence="7" id="KW-0675">Receptor</keyword>
<evidence type="ECO:0000256" key="5">
    <source>
        <dbReference type="ARBA" id="ARBA00023157"/>
    </source>
</evidence>
<accession>A0A5C6PLT1</accession>
<organism evidence="7 8">
    <name type="scientific">Takifugu flavidus</name>
    <name type="common">sansaifugu</name>
    <dbReference type="NCBI Taxonomy" id="433684"/>
    <lineage>
        <taxon>Eukaryota</taxon>
        <taxon>Metazoa</taxon>
        <taxon>Chordata</taxon>
        <taxon>Craniata</taxon>
        <taxon>Vertebrata</taxon>
        <taxon>Euteleostomi</taxon>
        <taxon>Actinopterygii</taxon>
        <taxon>Neopterygii</taxon>
        <taxon>Teleostei</taxon>
        <taxon>Neoteleostei</taxon>
        <taxon>Acanthomorphata</taxon>
        <taxon>Eupercaria</taxon>
        <taxon>Tetraodontiformes</taxon>
        <taxon>Tetradontoidea</taxon>
        <taxon>Tetraodontidae</taxon>
        <taxon>Takifugu</taxon>
    </lineage>
</organism>
<dbReference type="InterPro" id="IPR057244">
    <property type="entry name" value="GAIN_B"/>
</dbReference>
<evidence type="ECO:0000313" key="7">
    <source>
        <dbReference type="EMBL" id="TWW79889.1"/>
    </source>
</evidence>
<name>A0A5C6PLT1_9TELE</name>
<evidence type="ECO:0000256" key="4">
    <source>
        <dbReference type="ARBA" id="ARBA00023136"/>
    </source>
</evidence>
<comment type="caution">
    <text evidence="7">The sequence shown here is derived from an EMBL/GenBank/DDBJ whole genome shotgun (WGS) entry which is preliminary data.</text>
</comment>
<keyword evidence="8" id="KW-1185">Reference proteome</keyword>
<evidence type="ECO:0000256" key="3">
    <source>
        <dbReference type="ARBA" id="ARBA00022989"/>
    </source>
</evidence>
<keyword evidence="2" id="KW-0812">Transmembrane</keyword>
<sequence>MLCWSPQLPDGGISRRSHLMRITLSGTDAALLNLHVFQQLTFDTDETSTFVSGIVLYRNLGSVLALQRNNTVLNSKILSVTIKPSPVLLSAPVVIDFSHLYNGTTNQTCISWDESDR</sequence>
<dbReference type="EMBL" id="RHFK02000002">
    <property type="protein sequence ID" value="TWW79889.1"/>
    <property type="molecule type" value="Genomic_DNA"/>
</dbReference>
<evidence type="ECO:0000256" key="1">
    <source>
        <dbReference type="ARBA" id="ARBA00004370"/>
    </source>
</evidence>
<dbReference type="Proteomes" id="UP000324091">
    <property type="component" value="Chromosome 10"/>
</dbReference>
<evidence type="ECO:0000256" key="2">
    <source>
        <dbReference type="ARBA" id="ARBA00022692"/>
    </source>
</evidence>
<gene>
    <name evidence="7" type="ORF">D4764_10G0009190</name>
</gene>
<protein>
    <submittedName>
        <fullName evidence="7">Adhesion G protein-coupled receptor B1</fullName>
    </submittedName>
</protein>
<dbReference type="InterPro" id="IPR046338">
    <property type="entry name" value="GAIN_dom_sf"/>
</dbReference>
<dbReference type="AlphaFoldDB" id="A0A5C6PLT1"/>
<comment type="subcellular location">
    <subcellularLocation>
        <location evidence="1">Membrane</location>
    </subcellularLocation>
</comment>
<dbReference type="PROSITE" id="PS50221">
    <property type="entry name" value="GAIN_B"/>
    <property type="match status" value="1"/>
</dbReference>
<feature type="domain" description="GAIN-B" evidence="6">
    <location>
        <begin position="15"/>
        <end position="117"/>
    </location>
</feature>
<dbReference type="Gene3D" id="2.60.220.50">
    <property type="match status" value="1"/>
</dbReference>
<keyword evidence="4" id="KW-0472">Membrane</keyword>
<dbReference type="GO" id="GO:0016020">
    <property type="term" value="C:membrane"/>
    <property type="evidence" value="ECO:0007669"/>
    <property type="project" value="UniProtKB-SubCell"/>
</dbReference>
<evidence type="ECO:0000313" key="8">
    <source>
        <dbReference type="Proteomes" id="UP000324091"/>
    </source>
</evidence>
<evidence type="ECO:0000259" key="6">
    <source>
        <dbReference type="PROSITE" id="PS50221"/>
    </source>
</evidence>
<proteinExistence type="predicted"/>
<reference evidence="7 8" key="1">
    <citation type="submission" date="2019-04" db="EMBL/GenBank/DDBJ databases">
        <title>Chromosome genome assembly for Takifugu flavidus.</title>
        <authorList>
            <person name="Xiao S."/>
        </authorList>
    </citation>
    <scope>NUCLEOTIDE SEQUENCE [LARGE SCALE GENOMIC DNA]</scope>
    <source>
        <strain evidence="7">HTHZ2018</strain>
        <tissue evidence="7">Muscle</tissue>
    </source>
</reference>
<keyword evidence="3" id="KW-1133">Transmembrane helix</keyword>